<evidence type="ECO:0000313" key="1">
    <source>
        <dbReference type="EMBL" id="CAB4030827.1"/>
    </source>
</evidence>
<keyword evidence="2" id="KW-1185">Reference proteome</keyword>
<dbReference type="PANTHER" id="PTHR37984">
    <property type="entry name" value="PROTEIN CBG26694"/>
    <property type="match status" value="1"/>
</dbReference>
<accession>A0A7D9LHE6</accession>
<reference evidence="1" key="1">
    <citation type="submission" date="2020-04" db="EMBL/GenBank/DDBJ databases">
        <authorList>
            <person name="Alioto T."/>
            <person name="Alioto T."/>
            <person name="Gomez Garrido J."/>
        </authorList>
    </citation>
    <scope>NUCLEOTIDE SEQUENCE</scope>
    <source>
        <strain evidence="1">A484AB</strain>
    </source>
</reference>
<dbReference type="AlphaFoldDB" id="A0A7D9LHE6"/>
<protein>
    <submittedName>
        <fullName evidence="1">Uncharacterized protein</fullName>
    </submittedName>
</protein>
<comment type="caution">
    <text evidence="1">The sequence shown here is derived from an EMBL/GenBank/DDBJ whole genome shotgun (WGS) entry which is preliminary data.</text>
</comment>
<dbReference type="EMBL" id="CACRXK020017163">
    <property type="protein sequence ID" value="CAB4030827.1"/>
    <property type="molecule type" value="Genomic_DNA"/>
</dbReference>
<evidence type="ECO:0000313" key="2">
    <source>
        <dbReference type="Proteomes" id="UP001152795"/>
    </source>
</evidence>
<dbReference type="Pfam" id="PF17921">
    <property type="entry name" value="Integrase_H2C2"/>
    <property type="match status" value="1"/>
</dbReference>
<dbReference type="FunFam" id="1.10.340.70:FF:000004">
    <property type="entry name" value="Retrovirus-related Pol polyprotein from transposon 297-like Protein"/>
    <property type="match status" value="1"/>
</dbReference>
<dbReference type="PANTHER" id="PTHR37984:SF11">
    <property type="entry name" value="INTEGRASE CATALYTIC DOMAIN-CONTAINING PROTEIN"/>
    <property type="match status" value="1"/>
</dbReference>
<dbReference type="Proteomes" id="UP001152795">
    <property type="component" value="Unassembled WGS sequence"/>
</dbReference>
<proteinExistence type="predicted"/>
<organism evidence="1 2">
    <name type="scientific">Paramuricea clavata</name>
    <name type="common">Red gorgonian</name>
    <name type="synonym">Violescent sea-whip</name>
    <dbReference type="NCBI Taxonomy" id="317549"/>
    <lineage>
        <taxon>Eukaryota</taxon>
        <taxon>Metazoa</taxon>
        <taxon>Cnidaria</taxon>
        <taxon>Anthozoa</taxon>
        <taxon>Octocorallia</taxon>
        <taxon>Malacalcyonacea</taxon>
        <taxon>Plexauridae</taxon>
        <taxon>Paramuricea</taxon>
    </lineage>
</organism>
<gene>
    <name evidence="1" type="ORF">PACLA_8A085188</name>
</gene>
<dbReference type="Gene3D" id="1.10.340.70">
    <property type="match status" value="1"/>
</dbReference>
<dbReference type="OrthoDB" id="10068564at2759"/>
<name>A0A7D9LHE6_PARCT</name>
<dbReference type="InterPro" id="IPR041588">
    <property type="entry name" value="Integrase_H2C2"/>
</dbReference>
<sequence length="110" mass="12952">MNTEGIQKHSKTDPELIQVRQCIEYNQPHKLPPQYKPIEQELSIADNIILRGNRIILPTKLRSKAIKLAHEDHAGMTKTKQRIRSKLWWANMDKDIEQHIRTWHVILAKS</sequence>
<dbReference type="InterPro" id="IPR050951">
    <property type="entry name" value="Retrovirus_Pol_polyprotein"/>
</dbReference>